<dbReference type="PANTHER" id="PTHR11070">
    <property type="entry name" value="UVRD / RECB / PCRA DNA HELICASE FAMILY MEMBER"/>
    <property type="match status" value="1"/>
</dbReference>
<evidence type="ECO:0000256" key="9">
    <source>
        <dbReference type="ARBA" id="ARBA00023204"/>
    </source>
</evidence>
<dbReference type="InterPro" id="IPR000212">
    <property type="entry name" value="DNA_helicase_UvrD/REP"/>
</dbReference>
<evidence type="ECO:0000256" key="2">
    <source>
        <dbReference type="ARBA" id="ARBA00022741"/>
    </source>
</evidence>
<keyword evidence="7" id="KW-0067">ATP-binding</keyword>
<dbReference type="Gene3D" id="3.90.320.10">
    <property type="match status" value="1"/>
</dbReference>
<dbReference type="Pfam" id="PF13361">
    <property type="entry name" value="UvrD_C"/>
    <property type="match status" value="1"/>
</dbReference>
<evidence type="ECO:0000256" key="3">
    <source>
        <dbReference type="ARBA" id="ARBA00022763"/>
    </source>
</evidence>
<evidence type="ECO:0000256" key="1">
    <source>
        <dbReference type="ARBA" id="ARBA00022722"/>
    </source>
</evidence>
<accession>A0A2M7RNA9</accession>
<reference evidence="12" key="1">
    <citation type="submission" date="2017-09" db="EMBL/GenBank/DDBJ databases">
        <title>Depth-based differentiation of microbial function through sediment-hosted aquifers and enrichment of novel symbionts in the deep terrestrial subsurface.</title>
        <authorList>
            <person name="Probst A.J."/>
            <person name="Ladd B."/>
            <person name="Jarett J.K."/>
            <person name="Geller-Mcgrath D.E."/>
            <person name="Sieber C.M.K."/>
            <person name="Emerson J.B."/>
            <person name="Anantharaman K."/>
            <person name="Thomas B.C."/>
            <person name="Malmstrom R."/>
            <person name="Stieglmeier M."/>
            <person name="Klingl A."/>
            <person name="Woyke T."/>
            <person name="Ryan C.M."/>
            <person name="Banfield J.F."/>
        </authorList>
    </citation>
    <scope>NUCLEOTIDE SEQUENCE [LARGE SCALE GENOMIC DNA]</scope>
</reference>
<keyword evidence="8" id="KW-0238">DNA-binding</keyword>
<comment type="caution">
    <text evidence="11">The sequence shown here is derived from an EMBL/GenBank/DDBJ whole genome shotgun (WGS) entry which is preliminary data.</text>
</comment>
<sequence>FPQAKQISLIKNYRSPQNILDLAYKFIKVNDPDRLEYVNKINKKLIAQKKGAGAAEHIHAHTLDQEVLKTIKKILEILKKDKKASYNDFAILIRANDAANPFVKALERTGIAYQFLACRGLYSKPCILDIIAYFKLLDNYHESPAVYRILNLSFIEIPYEDIIKLTQYSHKKTKSLYETIQELVLVSGISPSAQEKITFILDLIKKHSLMARKSAVSELFVGFLEDSGYLKYLIEKDDKVQIDLLNLFYKRVKTFEQSALEPTLKNFIQEINLELESGEQGKLEFDLEQGPETVKIMTIHGAKGLEFKYVFVVNMVDKRFPTIARGEQIELPADLIKDIKPTGDIHLQEERRLCYVAMTRAKKELYFTSAEDYGGMRKKKISRFLIEMGYRDKTQNTKHKTQNTNELLEKKSKILNIKSKISLNYLPEHFSYSQLTAFNKCPLQYKFAFILRVPVKGKAVFSFGKTMHAVLYDFLKNVQECNASQQENLFGLAAPKGRQDQIKINDLIQIYEKKWIDEWYENKIQKHEYYKLGKKIIKNFYEEFLENPPKILRINNAIALEIPFNLKIGKRALYGVIDRIDDLEDGVAIIDYKTGKFKEKLETEDKEQLLIYQIATEEIFKIKPKELVYHYLNDNKKACFIGTEKEKEKLKEKILSEIEEIKTSDFKPTPGWQCASCDFKNICDSAER</sequence>
<protein>
    <recommendedName>
        <fullName evidence="10">UvrD-like helicase C-terminal domain-containing protein</fullName>
    </recommendedName>
</protein>
<dbReference type="PROSITE" id="PS51217">
    <property type="entry name" value="UVRD_HELICASE_CTER"/>
    <property type="match status" value="1"/>
</dbReference>
<evidence type="ECO:0000313" key="12">
    <source>
        <dbReference type="Proteomes" id="UP000229371"/>
    </source>
</evidence>
<dbReference type="InterPro" id="IPR014017">
    <property type="entry name" value="DNA_helicase_UvrD-like_C"/>
</dbReference>
<proteinExistence type="predicted"/>
<dbReference type="SUPFAM" id="SSF52980">
    <property type="entry name" value="Restriction endonuclease-like"/>
    <property type="match status" value="1"/>
</dbReference>
<keyword evidence="6" id="KW-0269">Exonuclease</keyword>
<evidence type="ECO:0000313" key="11">
    <source>
        <dbReference type="EMBL" id="PIZ00970.1"/>
    </source>
</evidence>
<organism evidence="11 12">
    <name type="scientific">bacterium (Candidatus Gribaldobacteria) CG_4_10_14_0_8_um_filter_33_9</name>
    <dbReference type="NCBI Taxonomy" id="2014266"/>
    <lineage>
        <taxon>Bacteria</taxon>
        <taxon>Candidatus Gribaldobacteria</taxon>
    </lineage>
</organism>
<dbReference type="InterPro" id="IPR038726">
    <property type="entry name" value="PDDEXK_AddAB-type"/>
</dbReference>
<keyword evidence="9" id="KW-0234">DNA repair</keyword>
<dbReference type="PANTHER" id="PTHR11070:SF2">
    <property type="entry name" value="ATP-DEPENDENT DNA HELICASE SRS2"/>
    <property type="match status" value="1"/>
</dbReference>
<evidence type="ECO:0000256" key="4">
    <source>
        <dbReference type="ARBA" id="ARBA00022801"/>
    </source>
</evidence>
<gene>
    <name evidence="11" type="ORF">COY61_01080</name>
</gene>
<feature type="domain" description="UvrD-like helicase C-terminal" evidence="10">
    <location>
        <begin position="17"/>
        <end position="304"/>
    </location>
</feature>
<dbReference type="InterPro" id="IPR011335">
    <property type="entry name" value="Restrct_endonuc-II-like"/>
</dbReference>
<keyword evidence="2" id="KW-0547">Nucleotide-binding</keyword>
<evidence type="ECO:0000259" key="10">
    <source>
        <dbReference type="PROSITE" id="PS51217"/>
    </source>
</evidence>
<feature type="non-terminal residue" evidence="11">
    <location>
        <position position="1"/>
    </location>
</feature>
<keyword evidence="4" id="KW-0378">Hydrolase</keyword>
<dbReference type="Gene3D" id="1.10.486.10">
    <property type="entry name" value="PCRA, domain 4"/>
    <property type="match status" value="1"/>
</dbReference>
<dbReference type="InterPro" id="IPR011604">
    <property type="entry name" value="PDDEXK-like_dom_sf"/>
</dbReference>
<dbReference type="GO" id="GO:0004527">
    <property type="term" value="F:exonuclease activity"/>
    <property type="evidence" value="ECO:0007669"/>
    <property type="project" value="UniProtKB-KW"/>
</dbReference>
<dbReference type="Pfam" id="PF12705">
    <property type="entry name" value="PDDEXK_1"/>
    <property type="match status" value="1"/>
</dbReference>
<dbReference type="GO" id="GO:0005524">
    <property type="term" value="F:ATP binding"/>
    <property type="evidence" value="ECO:0007669"/>
    <property type="project" value="UniProtKB-KW"/>
</dbReference>
<keyword evidence="1" id="KW-0540">Nuclease</keyword>
<keyword evidence="3" id="KW-0227">DNA damage</keyword>
<dbReference type="InterPro" id="IPR027417">
    <property type="entry name" value="P-loop_NTPase"/>
</dbReference>
<dbReference type="SUPFAM" id="SSF52540">
    <property type="entry name" value="P-loop containing nucleoside triphosphate hydrolases"/>
    <property type="match status" value="1"/>
</dbReference>
<dbReference type="EMBL" id="PFMI01000028">
    <property type="protein sequence ID" value="PIZ00970.1"/>
    <property type="molecule type" value="Genomic_DNA"/>
</dbReference>
<dbReference type="GO" id="GO:0043138">
    <property type="term" value="F:3'-5' DNA helicase activity"/>
    <property type="evidence" value="ECO:0007669"/>
    <property type="project" value="TreeGrafter"/>
</dbReference>
<evidence type="ECO:0000256" key="6">
    <source>
        <dbReference type="ARBA" id="ARBA00022839"/>
    </source>
</evidence>
<dbReference type="GO" id="GO:0000725">
    <property type="term" value="P:recombinational repair"/>
    <property type="evidence" value="ECO:0007669"/>
    <property type="project" value="TreeGrafter"/>
</dbReference>
<keyword evidence="5" id="KW-0347">Helicase</keyword>
<dbReference type="Proteomes" id="UP000229371">
    <property type="component" value="Unassembled WGS sequence"/>
</dbReference>
<dbReference type="AlphaFoldDB" id="A0A2M7RNA9"/>
<dbReference type="GO" id="GO:0003677">
    <property type="term" value="F:DNA binding"/>
    <property type="evidence" value="ECO:0007669"/>
    <property type="project" value="UniProtKB-KW"/>
</dbReference>
<name>A0A2M7RNA9_9BACT</name>
<evidence type="ECO:0000256" key="7">
    <source>
        <dbReference type="ARBA" id="ARBA00022840"/>
    </source>
</evidence>
<dbReference type="Gene3D" id="3.40.50.300">
    <property type="entry name" value="P-loop containing nucleotide triphosphate hydrolases"/>
    <property type="match status" value="1"/>
</dbReference>
<evidence type="ECO:0000256" key="5">
    <source>
        <dbReference type="ARBA" id="ARBA00022806"/>
    </source>
</evidence>
<evidence type="ECO:0000256" key="8">
    <source>
        <dbReference type="ARBA" id="ARBA00023125"/>
    </source>
</evidence>